<accession>A0AAW0PZI8</accession>
<feature type="compositionally biased region" description="Basic and acidic residues" evidence="1">
    <location>
        <begin position="118"/>
        <end position="145"/>
    </location>
</feature>
<evidence type="ECO:0000256" key="1">
    <source>
        <dbReference type="SAM" id="MobiDB-lite"/>
    </source>
</evidence>
<evidence type="ECO:0000313" key="2">
    <source>
        <dbReference type="EMBL" id="KAK7933966.1"/>
    </source>
</evidence>
<name>A0AAW0PZI8_9GOBI</name>
<dbReference type="AlphaFoldDB" id="A0AAW0PZI8"/>
<evidence type="ECO:0008006" key="4">
    <source>
        <dbReference type="Google" id="ProtNLM"/>
    </source>
</evidence>
<dbReference type="GO" id="GO:0016020">
    <property type="term" value="C:membrane"/>
    <property type="evidence" value="ECO:0007669"/>
    <property type="project" value="InterPro"/>
</dbReference>
<organism evidence="2 3">
    <name type="scientific">Mugilogobius chulae</name>
    <name type="common">yellowstripe goby</name>
    <dbReference type="NCBI Taxonomy" id="88201"/>
    <lineage>
        <taxon>Eukaryota</taxon>
        <taxon>Metazoa</taxon>
        <taxon>Chordata</taxon>
        <taxon>Craniata</taxon>
        <taxon>Vertebrata</taxon>
        <taxon>Euteleostomi</taxon>
        <taxon>Actinopterygii</taxon>
        <taxon>Neopterygii</taxon>
        <taxon>Teleostei</taxon>
        <taxon>Neoteleostei</taxon>
        <taxon>Acanthomorphata</taxon>
        <taxon>Gobiaria</taxon>
        <taxon>Gobiiformes</taxon>
        <taxon>Gobioidei</taxon>
        <taxon>Gobiidae</taxon>
        <taxon>Gobionellinae</taxon>
        <taxon>Mugilogobius</taxon>
    </lineage>
</organism>
<dbReference type="EMBL" id="JBBPFD010000003">
    <property type="protein sequence ID" value="KAK7933966.1"/>
    <property type="molecule type" value="Genomic_DNA"/>
</dbReference>
<dbReference type="PANTHER" id="PTHR23352">
    <property type="entry name" value="NEURAL PROLIFERATION DIFFERENTIATION AND CONTROL PROTEIN-1 NPDC-1 PROTEIN"/>
    <property type="match status" value="1"/>
</dbReference>
<comment type="caution">
    <text evidence="2">The sequence shown here is derived from an EMBL/GenBank/DDBJ whole genome shotgun (WGS) entry which is preliminary data.</text>
</comment>
<keyword evidence="3" id="KW-1185">Reference proteome</keyword>
<reference evidence="3" key="1">
    <citation type="submission" date="2024-04" db="EMBL/GenBank/DDBJ databases">
        <title>Salinicola lusitanus LLJ914,a marine bacterium isolated from the Okinawa Trough.</title>
        <authorList>
            <person name="Li J."/>
        </authorList>
    </citation>
    <scope>NUCLEOTIDE SEQUENCE [LARGE SCALE GENOMIC DNA]</scope>
</reference>
<feature type="region of interest" description="Disordered" evidence="1">
    <location>
        <begin position="104"/>
        <end position="145"/>
    </location>
</feature>
<dbReference type="Proteomes" id="UP001460270">
    <property type="component" value="Unassembled WGS sequence"/>
</dbReference>
<sequence length="145" mass="16596">MVAGACWVRLQRGVRVDYGLLKPQTFHSLPADIRLVQNAQMFHFQHQRRQMLSLHRLRESPKALDSGASTDDENEDFTVYECPGLAPTGEMEVKNPLFDDSALHFHRLHNPPPFPKPSNDRAALKVRERTDGRQDRAEAELRPSL</sequence>
<dbReference type="InterPro" id="IPR009635">
    <property type="entry name" value="NPDC1"/>
</dbReference>
<dbReference type="PANTHER" id="PTHR23352:SF2">
    <property type="entry name" value="NEURAL PROLIFERATION DIFFERENTIATION AND CONTROL PROTEIN 1"/>
    <property type="match status" value="1"/>
</dbReference>
<dbReference type="Pfam" id="PF06809">
    <property type="entry name" value="NPDC1"/>
    <property type="match status" value="1"/>
</dbReference>
<protein>
    <recommendedName>
        <fullName evidence="4">Neural proliferation differentiation and control protein 1</fullName>
    </recommendedName>
</protein>
<proteinExistence type="predicted"/>
<evidence type="ECO:0000313" key="3">
    <source>
        <dbReference type="Proteomes" id="UP001460270"/>
    </source>
</evidence>
<gene>
    <name evidence="2" type="ORF">WMY93_004862</name>
</gene>